<sequence length="169" mass="18074">MTEKTASDLRILKIATCPSLSGRTAITYHVGCSDASDVRVRIWKTSGKGVYSKEWVSTTDIKKLLGKHEAIPGPLLLPLFKVGKSVNSAGFLLAVLKAEGLVSASPDQAHCYLRAPDKIFMEQVAALIASGVNLNPDVSKPSIRANQKKVGGVVGVPPWETEPHGDQVE</sequence>
<dbReference type="EMBL" id="JAEQNA010000008">
    <property type="protein sequence ID" value="MBL0422382.1"/>
    <property type="molecule type" value="Genomic_DNA"/>
</dbReference>
<gene>
    <name evidence="1" type="ORF">JI739_18685</name>
</gene>
<name>A0A936ZK55_9BURK</name>
<evidence type="ECO:0000313" key="2">
    <source>
        <dbReference type="Proteomes" id="UP000613011"/>
    </source>
</evidence>
<reference evidence="1" key="1">
    <citation type="submission" date="2021-01" db="EMBL/GenBank/DDBJ databases">
        <title>Ramlibacter sp. strain AW1 16S ribosomal RNA gene Genome sequencing and assembly.</title>
        <authorList>
            <person name="Kang M."/>
        </authorList>
    </citation>
    <scope>NUCLEOTIDE SEQUENCE</scope>
    <source>
        <strain evidence="1">AW1</strain>
    </source>
</reference>
<protein>
    <submittedName>
        <fullName evidence="1">Uncharacterized protein</fullName>
    </submittedName>
</protein>
<dbReference type="Proteomes" id="UP000613011">
    <property type="component" value="Unassembled WGS sequence"/>
</dbReference>
<dbReference type="AlphaFoldDB" id="A0A936ZK55"/>
<proteinExistence type="predicted"/>
<comment type="caution">
    <text evidence="1">The sequence shown here is derived from an EMBL/GenBank/DDBJ whole genome shotgun (WGS) entry which is preliminary data.</text>
</comment>
<accession>A0A936ZK55</accession>
<evidence type="ECO:0000313" key="1">
    <source>
        <dbReference type="EMBL" id="MBL0422382.1"/>
    </source>
</evidence>
<dbReference type="RefSeq" id="WP_201685464.1">
    <property type="nucleotide sequence ID" value="NZ_JAEQNA010000008.1"/>
</dbReference>
<keyword evidence="2" id="KW-1185">Reference proteome</keyword>
<organism evidence="1 2">
    <name type="scientific">Ramlibacter aurantiacus</name>
    <dbReference type="NCBI Taxonomy" id="2801330"/>
    <lineage>
        <taxon>Bacteria</taxon>
        <taxon>Pseudomonadati</taxon>
        <taxon>Pseudomonadota</taxon>
        <taxon>Betaproteobacteria</taxon>
        <taxon>Burkholderiales</taxon>
        <taxon>Comamonadaceae</taxon>
        <taxon>Ramlibacter</taxon>
    </lineage>
</organism>